<proteinExistence type="predicted"/>
<feature type="domain" description="6-phosphogluconate dehydrogenase NADP-binding" evidence="1">
    <location>
        <begin position="3"/>
        <end position="147"/>
    </location>
</feature>
<name>A0ABS7C6P7_9BACL</name>
<dbReference type="EMBL" id="JAHZIK010000608">
    <property type="protein sequence ID" value="MBW7456557.1"/>
    <property type="molecule type" value="Genomic_DNA"/>
</dbReference>
<protein>
    <submittedName>
        <fullName evidence="2">NAD(P)-binding domain-containing protein</fullName>
    </submittedName>
</protein>
<gene>
    <name evidence="2" type="ORF">K0U00_21190</name>
</gene>
<keyword evidence="3" id="KW-1185">Reference proteome</keyword>
<dbReference type="InterPro" id="IPR002204">
    <property type="entry name" value="3-OH-isobutyrate_DH-rel_CS"/>
</dbReference>
<sequence>MNKIGFVGLGVMGAPMAANLLRKGYHVTLYNRTPGKVDKLLELGGEEAATPAALARSSELVITMISNDDAIREVYYGENGLLSSVMPGTIIVDSSTISPALARQLAADSAQRYADFLDAPVTGSKPSAEDGSLVFMVGGDIEVTHRIN</sequence>
<dbReference type="PANTHER" id="PTHR43060">
    <property type="entry name" value="3-HYDROXYISOBUTYRATE DEHYDROGENASE-LIKE 1, MITOCHONDRIAL-RELATED"/>
    <property type="match status" value="1"/>
</dbReference>
<dbReference type="Proteomes" id="UP001519887">
    <property type="component" value="Unassembled WGS sequence"/>
</dbReference>
<evidence type="ECO:0000313" key="3">
    <source>
        <dbReference type="Proteomes" id="UP001519887"/>
    </source>
</evidence>
<dbReference type="InterPro" id="IPR036291">
    <property type="entry name" value="NAD(P)-bd_dom_sf"/>
</dbReference>
<evidence type="ECO:0000313" key="2">
    <source>
        <dbReference type="EMBL" id="MBW7456557.1"/>
    </source>
</evidence>
<dbReference type="Pfam" id="PF03446">
    <property type="entry name" value="NAD_binding_2"/>
    <property type="match status" value="1"/>
</dbReference>
<dbReference type="Gene3D" id="3.40.50.720">
    <property type="entry name" value="NAD(P)-binding Rossmann-like Domain"/>
    <property type="match status" value="1"/>
</dbReference>
<accession>A0ABS7C6P7</accession>
<organism evidence="2 3">
    <name type="scientific">Paenibacillus sepulcri</name>
    <dbReference type="NCBI Taxonomy" id="359917"/>
    <lineage>
        <taxon>Bacteria</taxon>
        <taxon>Bacillati</taxon>
        <taxon>Bacillota</taxon>
        <taxon>Bacilli</taxon>
        <taxon>Bacillales</taxon>
        <taxon>Paenibacillaceae</taxon>
        <taxon>Paenibacillus</taxon>
    </lineage>
</organism>
<dbReference type="InterPro" id="IPR006115">
    <property type="entry name" value="6PGDH_NADP-bd"/>
</dbReference>
<dbReference type="PANTHER" id="PTHR43060:SF15">
    <property type="entry name" value="3-HYDROXYISOBUTYRATE DEHYDROGENASE-LIKE 1, MITOCHONDRIAL-RELATED"/>
    <property type="match status" value="1"/>
</dbReference>
<feature type="non-terminal residue" evidence="2">
    <location>
        <position position="148"/>
    </location>
</feature>
<reference evidence="2 3" key="1">
    <citation type="submission" date="2021-07" db="EMBL/GenBank/DDBJ databases">
        <title>Paenibacillus radiodurans sp. nov., isolated from the southeastern edge of Tengger Desert.</title>
        <authorList>
            <person name="Zhang G."/>
        </authorList>
    </citation>
    <scope>NUCLEOTIDE SEQUENCE [LARGE SCALE GENOMIC DNA]</scope>
    <source>
        <strain evidence="2 3">CCM 7311</strain>
    </source>
</reference>
<dbReference type="SUPFAM" id="SSF51735">
    <property type="entry name" value="NAD(P)-binding Rossmann-fold domains"/>
    <property type="match status" value="1"/>
</dbReference>
<dbReference type="PROSITE" id="PS00895">
    <property type="entry name" value="3_HYDROXYISOBUT_DH"/>
    <property type="match status" value="1"/>
</dbReference>
<comment type="caution">
    <text evidence="2">The sequence shown here is derived from an EMBL/GenBank/DDBJ whole genome shotgun (WGS) entry which is preliminary data.</text>
</comment>
<evidence type="ECO:0000259" key="1">
    <source>
        <dbReference type="Pfam" id="PF03446"/>
    </source>
</evidence>